<protein>
    <submittedName>
        <fullName evidence="2">Glycosyltransferase</fullName>
    </submittedName>
</protein>
<evidence type="ECO:0000313" key="2">
    <source>
        <dbReference type="EMBL" id="MBG0739423.1"/>
    </source>
</evidence>
<reference evidence="2 3" key="1">
    <citation type="submission" date="2020-11" db="EMBL/GenBank/DDBJ databases">
        <title>Arthrobacter antarcticus sp. nov., isolated from Antarctic Soil.</title>
        <authorList>
            <person name="Li J."/>
        </authorList>
    </citation>
    <scope>NUCLEOTIDE SEQUENCE [LARGE SCALE GENOMIC DNA]</scope>
    <source>
        <strain evidence="2 3">Z1-20</strain>
    </source>
</reference>
<dbReference type="InterPro" id="IPR050834">
    <property type="entry name" value="Glycosyltransf_2"/>
</dbReference>
<comment type="caution">
    <text evidence="2">The sequence shown here is derived from an EMBL/GenBank/DDBJ whole genome shotgun (WGS) entry which is preliminary data.</text>
</comment>
<dbReference type="Proteomes" id="UP000655366">
    <property type="component" value="Unassembled WGS sequence"/>
</dbReference>
<accession>A0A931G512</accession>
<sequence>MNPKVSVVIPAYNNAHYIAETLDSVLNQTYDDFEVIIADHSSIDGTAEIINKYADHPKIRILSPTVVGGGAQANWNRVSSEATGTYLKLVCGDDVIAPTALAEQVAALESHPSAVLVACLRDLMDANGEIFIRSRGLQGISGLVTGEEAIRQTVRNGTNIFGEPACVMFKRELLELEGGWDNSYPYLIDEATYARICQHGDVVALRKSLAFFRISASQWSVRLARKQSDQAIAFHRQVSKQIPGVISSLDLGLGNLKAIAMSYARRLVYLRLRGRMGREKAVESTV</sequence>
<dbReference type="Pfam" id="PF00535">
    <property type="entry name" value="Glycos_transf_2"/>
    <property type="match status" value="1"/>
</dbReference>
<name>A0A931G512_9MICC</name>
<dbReference type="InterPro" id="IPR029044">
    <property type="entry name" value="Nucleotide-diphossugar_trans"/>
</dbReference>
<evidence type="ECO:0000313" key="3">
    <source>
        <dbReference type="Proteomes" id="UP000655366"/>
    </source>
</evidence>
<organism evidence="2 3">
    <name type="scientific">Arthrobacter terrae</name>
    <dbReference type="NCBI Taxonomy" id="2935737"/>
    <lineage>
        <taxon>Bacteria</taxon>
        <taxon>Bacillati</taxon>
        <taxon>Actinomycetota</taxon>
        <taxon>Actinomycetes</taxon>
        <taxon>Micrococcales</taxon>
        <taxon>Micrococcaceae</taxon>
        <taxon>Arthrobacter</taxon>
    </lineage>
</organism>
<gene>
    <name evidence="2" type="ORF">IV500_08480</name>
</gene>
<keyword evidence="3" id="KW-1185">Reference proteome</keyword>
<dbReference type="RefSeq" id="WP_196396372.1">
    <property type="nucleotide sequence ID" value="NZ_JADNYM010000009.1"/>
</dbReference>
<dbReference type="SUPFAM" id="SSF53448">
    <property type="entry name" value="Nucleotide-diphospho-sugar transferases"/>
    <property type="match status" value="1"/>
</dbReference>
<dbReference type="PANTHER" id="PTHR43685">
    <property type="entry name" value="GLYCOSYLTRANSFERASE"/>
    <property type="match status" value="1"/>
</dbReference>
<feature type="domain" description="Glycosyltransferase 2-like" evidence="1">
    <location>
        <begin position="6"/>
        <end position="175"/>
    </location>
</feature>
<dbReference type="AlphaFoldDB" id="A0A931G512"/>
<dbReference type="EMBL" id="JADNYM010000009">
    <property type="protein sequence ID" value="MBG0739423.1"/>
    <property type="molecule type" value="Genomic_DNA"/>
</dbReference>
<dbReference type="InterPro" id="IPR001173">
    <property type="entry name" value="Glyco_trans_2-like"/>
</dbReference>
<proteinExistence type="predicted"/>
<dbReference type="Gene3D" id="3.90.550.10">
    <property type="entry name" value="Spore Coat Polysaccharide Biosynthesis Protein SpsA, Chain A"/>
    <property type="match status" value="1"/>
</dbReference>
<dbReference type="PANTHER" id="PTHR43685:SF11">
    <property type="entry name" value="GLYCOSYLTRANSFERASE TAGX-RELATED"/>
    <property type="match status" value="1"/>
</dbReference>
<evidence type="ECO:0000259" key="1">
    <source>
        <dbReference type="Pfam" id="PF00535"/>
    </source>
</evidence>